<evidence type="ECO:0000313" key="1">
    <source>
        <dbReference type="EMBL" id="CAG8700714.1"/>
    </source>
</evidence>
<protein>
    <submittedName>
        <fullName evidence="1">1895_t:CDS:1</fullName>
    </submittedName>
</protein>
<organism evidence="1 2">
    <name type="scientific">Racocetra fulgida</name>
    <dbReference type="NCBI Taxonomy" id="60492"/>
    <lineage>
        <taxon>Eukaryota</taxon>
        <taxon>Fungi</taxon>
        <taxon>Fungi incertae sedis</taxon>
        <taxon>Mucoromycota</taxon>
        <taxon>Glomeromycotina</taxon>
        <taxon>Glomeromycetes</taxon>
        <taxon>Diversisporales</taxon>
        <taxon>Gigasporaceae</taxon>
        <taxon>Racocetra</taxon>
    </lineage>
</organism>
<dbReference type="EMBL" id="CAJVPZ010020500">
    <property type="protein sequence ID" value="CAG8700714.1"/>
    <property type="molecule type" value="Genomic_DNA"/>
</dbReference>
<dbReference type="AlphaFoldDB" id="A0A9N9HQG0"/>
<dbReference type="OrthoDB" id="2391941at2759"/>
<comment type="caution">
    <text evidence="1">The sequence shown here is derived from an EMBL/GenBank/DDBJ whole genome shotgun (WGS) entry which is preliminary data.</text>
</comment>
<gene>
    <name evidence="1" type="ORF">RFULGI_LOCUS10395</name>
</gene>
<keyword evidence="2" id="KW-1185">Reference proteome</keyword>
<name>A0A9N9HQG0_9GLOM</name>
<reference evidence="1" key="1">
    <citation type="submission" date="2021-06" db="EMBL/GenBank/DDBJ databases">
        <authorList>
            <person name="Kallberg Y."/>
            <person name="Tangrot J."/>
            <person name="Rosling A."/>
        </authorList>
    </citation>
    <scope>NUCLEOTIDE SEQUENCE</scope>
    <source>
        <strain evidence="1">IN212</strain>
    </source>
</reference>
<dbReference type="Proteomes" id="UP000789396">
    <property type="component" value="Unassembled WGS sequence"/>
</dbReference>
<accession>A0A9N9HQG0</accession>
<feature type="non-terminal residue" evidence="1">
    <location>
        <position position="1"/>
    </location>
</feature>
<sequence>MNKDITYEVYDNFLDKAVTYVNTEINNEAIERYTAMCDRVKAPYFNEANAEFMKMYLYKFALTNSCLIIRIRLQSLQIKQLVQYIMEFMEKIFFQTIGTPTGNEEGGDAFTIRGLDEKYNYVVGVNVHYRERVVSGIQFVMSDGQKTQNFGNGEANQKIIEAICGPIGYNNDFKFESKATEHYNLCV</sequence>
<proteinExistence type="predicted"/>
<evidence type="ECO:0000313" key="2">
    <source>
        <dbReference type="Proteomes" id="UP000789396"/>
    </source>
</evidence>